<feature type="domain" description="PAC" evidence="7">
    <location>
        <begin position="380"/>
        <end position="432"/>
    </location>
</feature>
<evidence type="ECO:0000256" key="1">
    <source>
        <dbReference type="ARBA" id="ARBA00000085"/>
    </source>
</evidence>
<evidence type="ECO:0000256" key="4">
    <source>
        <dbReference type="SAM" id="Phobius"/>
    </source>
</evidence>
<keyword evidence="4" id="KW-0812">Transmembrane</keyword>
<dbReference type="InterPro" id="IPR003018">
    <property type="entry name" value="GAF"/>
</dbReference>
<name>A0A9D6V433_9BACT</name>
<dbReference type="SUPFAM" id="SSF55785">
    <property type="entry name" value="PYP-like sensor domain (PAS domain)"/>
    <property type="match status" value="3"/>
</dbReference>
<gene>
    <name evidence="8" type="ORF">HY912_19685</name>
</gene>
<dbReference type="Gene3D" id="1.10.287.130">
    <property type="match status" value="1"/>
</dbReference>
<evidence type="ECO:0000259" key="6">
    <source>
        <dbReference type="PROSITE" id="PS50112"/>
    </source>
</evidence>
<protein>
    <recommendedName>
        <fullName evidence="2">histidine kinase</fullName>
        <ecNumber evidence="2">2.7.13.3</ecNumber>
    </recommendedName>
</protein>
<dbReference type="GO" id="GO:0000155">
    <property type="term" value="F:phosphorelay sensor kinase activity"/>
    <property type="evidence" value="ECO:0007669"/>
    <property type="project" value="InterPro"/>
</dbReference>
<evidence type="ECO:0000256" key="3">
    <source>
        <dbReference type="SAM" id="Coils"/>
    </source>
</evidence>
<comment type="catalytic activity">
    <reaction evidence="1">
        <text>ATP + protein L-histidine = ADP + protein N-phospho-L-histidine.</text>
        <dbReference type="EC" id="2.7.13.3"/>
    </reaction>
</comment>
<feature type="transmembrane region" description="Helical" evidence="4">
    <location>
        <begin position="267"/>
        <end position="289"/>
    </location>
</feature>
<dbReference type="NCBIfam" id="TIGR00229">
    <property type="entry name" value="sensory_box"/>
    <property type="match status" value="3"/>
</dbReference>
<sequence>MFKYSMRSLTSTAAEYVTPVAAGLVVLLGMAVLVEWTFDRLWIARIKEGFVPVAPATALCFTLLGTCLLLRQRGSRQRILQICLRIATGFTLLFCIALFAQSALLLLGGESLDIERWIAKESVASGGFVIARMSPLTAVIFALISLAILYSFPSSIDRGSSDLVTSVLAVVSLTLGAVLAIGYWYGTPFLYGGPLIPVALPTAIGFILLSFALLFDGPDSLFYRISLGDSVFARFTRTAVPGCIAVILIGGWFTVSVMSSAEASYRVISVSVTALLTAFLAAFLMSISARNVQAVVTRAEESMRESERRYRDLYEKTPALIQSIDRSGRLVGVSDYWLEFLGYERHEVIGRSPIDFQTEESRRYALSLAIPNFLETGLSKNEPLQFVKKSGEVVDVLLTATAERDAEGTIIRSRAILNDITSRKQAEKLIHARIAQQAAVADLGRIALAGEDLSALMDQTVEKVARALECEYSKILELLPNGREFLLRAGLGWRAGLVGTAKVGAGTESQAGYTLQAHDPVIVENLPTESRFSGPPLLHEHEIVSGISVLISGEHGPFGVMGVHSSKTRKFTKEDVNVCQAVANVLAQAIERKRAEEALRESEERYRMVVALSPDGIALHLHGRFIFANPAAVNLLGAASSEELIGRPIMEVVHPDYAVIVRNRLEDLRKGEPQPPLEQKLIRIDGRTIDVELAAVPLFHGGEVAVQVTFRDISARKKAQEDQRRLATAVEQAAEAVVITDRNGRIEYVNPAMEHVSGYTKEELLGDTFGIFGTLQNSSEFREDLWNTLVSGKTWNGRLTNKKKNGGIYYEDATISPVRDTRGEIINFVAVKRDITEHLELSKQLLQAQKMEAVGTLAGGIAHDFNNLLQVAIGYSELLMSERRQSDPEYNDLKKILHAARSGAELVQRLLTFSRKVEPKTIPLNLNRQIHQVEKFLRRTIPRMIEIELNLSDGLAEADADPTQIEQVLMNLAVNARDAMPEGGKLTIETRNISLDNDFCNAHVGITPGDYVALVVEDTGHGIA</sequence>
<organism evidence="8 9">
    <name type="scientific">Desulfomonile tiedjei</name>
    <dbReference type="NCBI Taxonomy" id="2358"/>
    <lineage>
        <taxon>Bacteria</taxon>
        <taxon>Pseudomonadati</taxon>
        <taxon>Thermodesulfobacteriota</taxon>
        <taxon>Desulfomonilia</taxon>
        <taxon>Desulfomonilales</taxon>
        <taxon>Desulfomonilaceae</taxon>
        <taxon>Desulfomonile</taxon>
    </lineage>
</organism>
<dbReference type="InterPro" id="IPR000014">
    <property type="entry name" value="PAS"/>
</dbReference>
<dbReference type="SMART" id="SM00086">
    <property type="entry name" value="PAC"/>
    <property type="match status" value="3"/>
</dbReference>
<dbReference type="Pfam" id="PF00512">
    <property type="entry name" value="HisKA"/>
    <property type="match status" value="1"/>
</dbReference>
<dbReference type="EMBL" id="JACRDE010000513">
    <property type="protein sequence ID" value="MBI5251720.1"/>
    <property type="molecule type" value="Genomic_DNA"/>
</dbReference>
<dbReference type="InterPro" id="IPR005467">
    <property type="entry name" value="His_kinase_dom"/>
</dbReference>
<dbReference type="CDD" id="cd00082">
    <property type="entry name" value="HisKA"/>
    <property type="match status" value="1"/>
</dbReference>
<keyword evidence="4" id="KW-1133">Transmembrane helix</keyword>
<comment type="caution">
    <text evidence="8">The sequence shown here is derived from an EMBL/GenBank/DDBJ whole genome shotgun (WGS) entry which is preliminary data.</text>
</comment>
<feature type="non-terminal residue" evidence="8">
    <location>
        <position position="1024"/>
    </location>
</feature>
<accession>A0A9D6V433</accession>
<evidence type="ECO:0000313" key="9">
    <source>
        <dbReference type="Proteomes" id="UP000807825"/>
    </source>
</evidence>
<dbReference type="Gene3D" id="3.30.450.40">
    <property type="match status" value="1"/>
</dbReference>
<dbReference type="Pfam" id="PF13426">
    <property type="entry name" value="PAS_9"/>
    <property type="match status" value="3"/>
</dbReference>
<dbReference type="PANTHER" id="PTHR43065:SF42">
    <property type="entry name" value="TWO-COMPONENT SENSOR PPRA"/>
    <property type="match status" value="1"/>
</dbReference>
<feature type="domain" description="PAC" evidence="7">
    <location>
        <begin position="793"/>
        <end position="847"/>
    </location>
</feature>
<dbReference type="CDD" id="cd00130">
    <property type="entry name" value="PAS"/>
    <property type="match status" value="3"/>
</dbReference>
<feature type="coiled-coil region" evidence="3">
    <location>
        <begin position="289"/>
        <end position="316"/>
    </location>
</feature>
<dbReference type="SMART" id="SM00388">
    <property type="entry name" value="HisKA"/>
    <property type="match status" value="1"/>
</dbReference>
<dbReference type="PANTHER" id="PTHR43065">
    <property type="entry name" value="SENSOR HISTIDINE KINASE"/>
    <property type="match status" value="1"/>
</dbReference>
<proteinExistence type="predicted"/>
<feature type="domain" description="Histidine kinase" evidence="5">
    <location>
        <begin position="860"/>
        <end position="1024"/>
    </location>
</feature>
<dbReference type="InterPro" id="IPR001610">
    <property type="entry name" value="PAC"/>
</dbReference>
<feature type="transmembrane region" description="Helical" evidence="4">
    <location>
        <begin position="50"/>
        <end position="70"/>
    </location>
</feature>
<dbReference type="InterPro" id="IPR035965">
    <property type="entry name" value="PAS-like_dom_sf"/>
</dbReference>
<evidence type="ECO:0000259" key="7">
    <source>
        <dbReference type="PROSITE" id="PS50113"/>
    </source>
</evidence>
<evidence type="ECO:0000313" key="8">
    <source>
        <dbReference type="EMBL" id="MBI5251720.1"/>
    </source>
</evidence>
<dbReference type="PROSITE" id="PS50109">
    <property type="entry name" value="HIS_KIN"/>
    <property type="match status" value="1"/>
</dbReference>
<dbReference type="InterPro" id="IPR000700">
    <property type="entry name" value="PAS-assoc_C"/>
</dbReference>
<keyword evidence="4" id="KW-0472">Membrane</keyword>
<feature type="transmembrane region" description="Helical" evidence="4">
    <location>
        <begin position="20"/>
        <end position="38"/>
    </location>
</feature>
<dbReference type="Gene3D" id="3.30.450.20">
    <property type="entry name" value="PAS domain"/>
    <property type="match status" value="3"/>
</dbReference>
<dbReference type="InterPro" id="IPR029016">
    <property type="entry name" value="GAF-like_dom_sf"/>
</dbReference>
<feature type="transmembrane region" description="Helical" evidence="4">
    <location>
        <begin position="127"/>
        <end position="151"/>
    </location>
</feature>
<feature type="transmembrane region" description="Helical" evidence="4">
    <location>
        <begin position="82"/>
        <end position="107"/>
    </location>
</feature>
<feature type="transmembrane region" description="Helical" evidence="4">
    <location>
        <begin position="191"/>
        <end position="215"/>
    </location>
</feature>
<dbReference type="InterPro" id="IPR036890">
    <property type="entry name" value="HATPase_C_sf"/>
</dbReference>
<reference evidence="8" key="1">
    <citation type="submission" date="2020-07" db="EMBL/GenBank/DDBJ databases">
        <title>Huge and variable diversity of episymbiotic CPR bacteria and DPANN archaea in groundwater ecosystems.</title>
        <authorList>
            <person name="He C.Y."/>
            <person name="Keren R."/>
            <person name="Whittaker M."/>
            <person name="Farag I.F."/>
            <person name="Doudna J."/>
            <person name="Cate J.H.D."/>
            <person name="Banfield J.F."/>
        </authorList>
    </citation>
    <scope>NUCLEOTIDE SEQUENCE</scope>
    <source>
        <strain evidence="8">NC_groundwater_1664_Pr3_B-0.1um_52_9</strain>
    </source>
</reference>
<dbReference type="Proteomes" id="UP000807825">
    <property type="component" value="Unassembled WGS sequence"/>
</dbReference>
<keyword evidence="3" id="KW-0175">Coiled coil</keyword>
<dbReference type="SMART" id="SM00065">
    <property type="entry name" value="GAF"/>
    <property type="match status" value="1"/>
</dbReference>
<dbReference type="SMART" id="SM00091">
    <property type="entry name" value="PAS"/>
    <property type="match status" value="3"/>
</dbReference>
<dbReference type="PROSITE" id="PS50113">
    <property type="entry name" value="PAC"/>
    <property type="match status" value="3"/>
</dbReference>
<dbReference type="Pfam" id="PF01590">
    <property type="entry name" value="GAF"/>
    <property type="match status" value="1"/>
</dbReference>
<evidence type="ECO:0000259" key="5">
    <source>
        <dbReference type="PROSITE" id="PS50109"/>
    </source>
</evidence>
<dbReference type="InterPro" id="IPR036097">
    <property type="entry name" value="HisK_dim/P_sf"/>
</dbReference>
<dbReference type="AlphaFoldDB" id="A0A9D6V433"/>
<feature type="domain" description="PAC" evidence="7">
    <location>
        <begin position="675"/>
        <end position="725"/>
    </location>
</feature>
<dbReference type="SUPFAM" id="SSF55781">
    <property type="entry name" value="GAF domain-like"/>
    <property type="match status" value="1"/>
</dbReference>
<feature type="domain" description="PAS" evidence="6">
    <location>
        <begin position="722"/>
        <end position="768"/>
    </location>
</feature>
<evidence type="ECO:0000256" key="2">
    <source>
        <dbReference type="ARBA" id="ARBA00012438"/>
    </source>
</evidence>
<dbReference type="EC" id="2.7.13.3" evidence="2"/>
<dbReference type="InterPro" id="IPR003661">
    <property type="entry name" value="HisK_dim/P_dom"/>
</dbReference>
<feature type="transmembrane region" description="Helical" evidence="4">
    <location>
        <begin position="163"/>
        <end position="185"/>
    </location>
</feature>
<dbReference type="PROSITE" id="PS50112">
    <property type="entry name" value="PAS"/>
    <property type="match status" value="3"/>
</dbReference>
<feature type="transmembrane region" description="Helical" evidence="4">
    <location>
        <begin position="235"/>
        <end position="255"/>
    </location>
</feature>
<feature type="domain" description="PAS" evidence="6">
    <location>
        <begin position="306"/>
        <end position="377"/>
    </location>
</feature>
<dbReference type="SUPFAM" id="SSF47384">
    <property type="entry name" value="Homodimeric domain of signal transducing histidine kinase"/>
    <property type="match status" value="1"/>
</dbReference>
<dbReference type="Gene3D" id="3.30.565.10">
    <property type="entry name" value="Histidine kinase-like ATPase, C-terminal domain"/>
    <property type="match status" value="1"/>
</dbReference>
<dbReference type="SUPFAM" id="SSF55874">
    <property type="entry name" value="ATPase domain of HSP90 chaperone/DNA topoisomerase II/histidine kinase"/>
    <property type="match status" value="1"/>
</dbReference>
<feature type="domain" description="PAS" evidence="6">
    <location>
        <begin position="602"/>
        <end position="672"/>
    </location>
</feature>